<name>A0A2P7TXM8_9NEIS</name>
<feature type="transmembrane region" description="Helical" evidence="1">
    <location>
        <begin position="5"/>
        <end position="23"/>
    </location>
</feature>
<dbReference type="GO" id="GO:0016020">
    <property type="term" value="C:membrane"/>
    <property type="evidence" value="ECO:0007669"/>
    <property type="project" value="InterPro"/>
</dbReference>
<evidence type="ECO:0000313" key="2">
    <source>
        <dbReference type="EMBL" id="PSJ79466.1"/>
    </source>
</evidence>
<keyword evidence="1" id="KW-0812">Transmembrane</keyword>
<feature type="transmembrane region" description="Helical" evidence="1">
    <location>
        <begin position="64"/>
        <end position="83"/>
    </location>
</feature>
<evidence type="ECO:0000256" key="1">
    <source>
        <dbReference type="SAM" id="Phobius"/>
    </source>
</evidence>
<dbReference type="Proteomes" id="UP000241868">
    <property type="component" value="Unassembled WGS sequence"/>
</dbReference>
<gene>
    <name evidence="2" type="ORF">C7N83_12025</name>
</gene>
<dbReference type="InterPro" id="IPR003425">
    <property type="entry name" value="CCB3/YggT"/>
</dbReference>
<protein>
    <recommendedName>
        <fullName evidence="4">YggT family protein</fullName>
    </recommendedName>
</protein>
<accession>A0A2P7TXM8</accession>
<organism evidence="2 3">
    <name type="scientific">Neisseria iguanae</name>
    <dbReference type="NCBI Taxonomy" id="90242"/>
    <lineage>
        <taxon>Bacteria</taxon>
        <taxon>Pseudomonadati</taxon>
        <taxon>Pseudomonadota</taxon>
        <taxon>Betaproteobacteria</taxon>
        <taxon>Neisseriales</taxon>
        <taxon>Neisseriaceae</taxon>
        <taxon>Neisseria</taxon>
    </lineage>
</organism>
<dbReference type="EMBL" id="PXYY01000105">
    <property type="protein sequence ID" value="PSJ79466.1"/>
    <property type="molecule type" value="Genomic_DNA"/>
</dbReference>
<dbReference type="Pfam" id="PF02325">
    <property type="entry name" value="CCB3_YggT"/>
    <property type="match status" value="2"/>
</dbReference>
<comment type="caution">
    <text evidence="2">The sequence shown here is derived from an EMBL/GenBank/DDBJ whole genome shotgun (WGS) entry which is preliminary data.</text>
</comment>
<evidence type="ECO:0000313" key="3">
    <source>
        <dbReference type="Proteomes" id="UP000241868"/>
    </source>
</evidence>
<dbReference type="OrthoDB" id="9806665at2"/>
<evidence type="ECO:0008006" key="4">
    <source>
        <dbReference type="Google" id="ProtNLM"/>
    </source>
</evidence>
<feature type="transmembrane region" description="Helical" evidence="1">
    <location>
        <begin position="162"/>
        <end position="184"/>
    </location>
</feature>
<sequence>MKADLLLLLADSLVIVMVARYLLHWAKLDSTHPLAVFCRQTTECLVKPLRKAVPSAGRQDSACLLAGLLVYYTIYMVVTWVELPGSIGGRIMAANFIFALIGMLKAVAYVLLFGLIIRMLLSFNNPYSPLMVVLQRIFEPVSRPFAFLRVGRYDFSGSVAALVLWFFLVGFLPKLASSVNLWLLR</sequence>
<keyword evidence="1" id="KW-0472">Membrane</keyword>
<reference evidence="2 3" key="1">
    <citation type="submission" date="2018-03" db="EMBL/GenBank/DDBJ databases">
        <title>Neisseria weixii sp. nov., isolated from the intestinal contents of Tibetan Plateau pika (Ochotona curzoniae) in Yushu, Qinghai Province, China.</title>
        <authorList>
            <person name="Gui Z."/>
        </authorList>
    </citation>
    <scope>NUCLEOTIDE SEQUENCE [LARGE SCALE GENOMIC DNA]</scope>
    <source>
        <strain evidence="2 3">ATCC 51483</strain>
    </source>
</reference>
<dbReference type="AlphaFoldDB" id="A0A2P7TXM8"/>
<keyword evidence="3" id="KW-1185">Reference proteome</keyword>
<feature type="transmembrane region" description="Helical" evidence="1">
    <location>
        <begin position="95"/>
        <end position="121"/>
    </location>
</feature>
<proteinExistence type="predicted"/>
<keyword evidence="1" id="KW-1133">Transmembrane helix</keyword>